<evidence type="ECO:0000256" key="5">
    <source>
        <dbReference type="PROSITE-ProRule" id="PRU00146"/>
    </source>
</evidence>
<dbReference type="InterPro" id="IPR019787">
    <property type="entry name" value="Znf_PHD-finger"/>
</dbReference>
<dbReference type="PANTHER" id="PTHR13793">
    <property type="entry name" value="PHD FINGER PROTEINS"/>
    <property type="match status" value="1"/>
</dbReference>
<evidence type="ECO:0000256" key="6">
    <source>
        <dbReference type="SAM" id="MobiDB-lite"/>
    </source>
</evidence>
<keyword evidence="2" id="KW-0677">Repeat</keyword>
<evidence type="ECO:0000256" key="4">
    <source>
        <dbReference type="ARBA" id="ARBA00022833"/>
    </source>
</evidence>
<dbReference type="SUPFAM" id="SSF57903">
    <property type="entry name" value="FYVE/PHD zinc finger"/>
    <property type="match status" value="1"/>
</dbReference>
<evidence type="ECO:0000256" key="1">
    <source>
        <dbReference type="ARBA" id="ARBA00022723"/>
    </source>
</evidence>
<protein>
    <submittedName>
        <fullName evidence="10">Uncharacterized protein</fullName>
    </submittedName>
</protein>
<dbReference type="PROSITE" id="PS50016">
    <property type="entry name" value="ZF_PHD_2"/>
    <property type="match status" value="1"/>
</dbReference>
<evidence type="ECO:0000313" key="9">
    <source>
        <dbReference type="Proteomes" id="UP000887540"/>
    </source>
</evidence>
<dbReference type="GO" id="GO:0008270">
    <property type="term" value="F:zinc ion binding"/>
    <property type="evidence" value="ECO:0007669"/>
    <property type="project" value="UniProtKB-KW"/>
</dbReference>
<keyword evidence="3 5" id="KW-0863">Zinc-finger</keyword>
<dbReference type="WBParaSite" id="ACRNAN_scaffold8807.g26518.t2">
    <property type="protein sequence ID" value="ACRNAN_scaffold8807.g26518.t2"/>
    <property type="gene ID" value="ACRNAN_scaffold8807.g26518"/>
</dbReference>
<organism evidence="9 10">
    <name type="scientific">Acrobeloides nanus</name>
    <dbReference type="NCBI Taxonomy" id="290746"/>
    <lineage>
        <taxon>Eukaryota</taxon>
        <taxon>Metazoa</taxon>
        <taxon>Ecdysozoa</taxon>
        <taxon>Nematoda</taxon>
        <taxon>Chromadorea</taxon>
        <taxon>Rhabditida</taxon>
        <taxon>Tylenchina</taxon>
        <taxon>Cephalobomorpha</taxon>
        <taxon>Cephaloboidea</taxon>
        <taxon>Cephalobidae</taxon>
        <taxon>Acrobeloides</taxon>
    </lineage>
</organism>
<dbReference type="InterPro" id="IPR034732">
    <property type="entry name" value="EPHD"/>
</dbReference>
<dbReference type="InterPro" id="IPR013083">
    <property type="entry name" value="Znf_RING/FYVE/PHD"/>
</dbReference>
<dbReference type="GO" id="GO:0006357">
    <property type="term" value="P:regulation of transcription by RNA polymerase II"/>
    <property type="evidence" value="ECO:0007669"/>
    <property type="project" value="TreeGrafter"/>
</dbReference>
<dbReference type="SMART" id="SM00249">
    <property type="entry name" value="PHD"/>
    <property type="match status" value="2"/>
</dbReference>
<keyword evidence="9" id="KW-1185">Reference proteome</keyword>
<name>A0A914EJB9_9BILA</name>
<accession>A0A914EJB9</accession>
<feature type="compositionally biased region" description="Polar residues" evidence="6">
    <location>
        <begin position="55"/>
        <end position="75"/>
    </location>
</feature>
<dbReference type="InterPro" id="IPR050701">
    <property type="entry name" value="Histone_Mod_Regulator"/>
</dbReference>
<dbReference type="Pfam" id="PF13831">
    <property type="entry name" value="PHD_2"/>
    <property type="match status" value="1"/>
</dbReference>
<evidence type="ECO:0000256" key="3">
    <source>
        <dbReference type="ARBA" id="ARBA00022771"/>
    </source>
</evidence>
<dbReference type="PROSITE" id="PS51805">
    <property type="entry name" value="EPHD"/>
    <property type="match status" value="1"/>
</dbReference>
<reference evidence="10" key="1">
    <citation type="submission" date="2022-11" db="UniProtKB">
        <authorList>
            <consortium name="WormBaseParasite"/>
        </authorList>
    </citation>
    <scope>IDENTIFICATION</scope>
</reference>
<dbReference type="AlphaFoldDB" id="A0A914EJB9"/>
<evidence type="ECO:0000256" key="2">
    <source>
        <dbReference type="ARBA" id="ARBA00022737"/>
    </source>
</evidence>
<evidence type="ECO:0000259" key="7">
    <source>
        <dbReference type="PROSITE" id="PS50016"/>
    </source>
</evidence>
<dbReference type="Gene3D" id="3.30.40.10">
    <property type="entry name" value="Zinc/RING finger domain, C3HC4 (zinc finger)"/>
    <property type="match status" value="2"/>
</dbReference>
<evidence type="ECO:0000259" key="8">
    <source>
        <dbReference type="PROSITE" id="PS51805"/>
    </source>
</evidence>
<dbReference type="InterPro" id="IPR019542">
    <property type="entry name" value="Enhancer_polycomb-like_N"/>
</dbReference>
<dbReference type="CDD" id="cd15492">
    <property type="entry name" value="PHD_BRPF_JADE_like"/>
    <property type="match status" value="1"/>
</dbReference>
<sequence>MCQRVRYNNKRVRDSRISNLELFSPPERKMSKLDLISPTVIKKIFDSSDDEVKPGTSTSFANTIETPGPSSSGNGTDLRKKFYIVQNDKKSNHTLPLSKRDTLRTVRKADSDRSEKFTDFFHLLKHDDSDSEDEPVFVRMTDRWREKWNRDVQMPFNDSVPQYIFMNEDCRNRPPLKKILYKRTSRLVLQADKKYVSSNSHVQVSRVPIYHYLITDEDEAWLNVINAHKASEKFPPISNETFLKVMDSLEVDSYKGIHDGLLEQLCSPCKSETDDDAVCDVCRSSECEQDDPIVVCDGCNVGVHQRCYGILQLSEGEWLCKACTLCNGQPPSCIFCPNRLGALKCTKSGKEWGHVACALWLPKVRFGDADLREPISHVHDIPEQRWQLKCSVCDTRQGACIQCSVKNCTLAFHVSCAQRSGFKMRIENDETKKTGVRMLSFCKKHSQNESSFQTDCQNQEKITGIQYDLTELETDFYHYVSCEEISKRLNITPLIVNDIYAYWKIKRTLNQNKPLMQEPIDVKIIPDWSKELPSPVAKSLRIDIVVPSLRPRYIGSGVLQRNYEKSRRVRMNLEKARHNLL</sequence>
<feature type="domain" description="PHD-type" evidence="7">
    <location>
        <begin position="276"/>
        <end position="326"/>
    </location>
</feature>
<evidence type="ECO:0000313" key="10">
    <source>
        <dbReference type="WBParaSite" id="ACRNAN_scaffold8807.g26518.t2"/>
    </source>
</evidence>
<dbReference type="InterPro" id="IPR011011">
    <property type="entry name" value="Znf_FYVE_PHD"/>
</dbReference>
<keyword evidence="4" id="KW-0862">Zinc</keyword>
<dbReference type="Pfam" id="PF10513">
    <property type="entry name" value="EPL1"/>
    <property type="match status" value="1"/>
</dbReference>
<dbReference type="Pfam" id="PF13832">
    <property type="entry name" value="zf-HC5HC2H_2"/>
    <property type="match status" value="1"/>
</dbReference>
<dbReference type="PANTHER" id="PTHR13793:SF160">
    <property type="entry name" value="PHD FINGER PROTEIN RHINOCEROS"/>
    <property type="match status" value="1"/>
</dbReference>
<feature type="region of interest" description="Disordered" evidence="6">
    <location>
        <begin position="48"/>
        <end position="77"/>
    </location>
</feature>
<dbReference type="Proteomes" id="UP000887540">
    <property type="component" value="Unplaced"/>
</dbReference>
<dbReference type="InterPro" id="IPR001965">
    <property type="entry name" value="Znf_PHD"/>
</dbReference>
<feature type="domain" description="PHD-type" evidence="8">
    <location>
        <begin position="330"/>
        <end position="446"/>
    </location>
</feature>
<keyword evidence="1" id="KW-0479">Metal-binding</keyword>
<proteinExistence type="predicted"/>